<dbReference type="AlphaFoldDB" id="A0A2H3JSR1"/>
<proteinExistence type="predicted"/>
<dbReference type="EMBL" id="KB468124">
    <property type="protein sequence ID" value="PCH41859.1"/>
    <property type="molecule type" value="Genomic_DNA"/>
</dbReference>
<sequence length="72" mass="7792">MARLQGENAAPLARLKELETSGAYRGSGSGVDPLVLRAGVQQQGECIPSIITCTFLESYKSVRRKQHAMTVD</sequence>
<evidence type="ECO:0000313" key="1">
    <source>
        <dbReference type="EMBL" id="PCH41859.1"/>
    </source>
</evidence>
<evidence type="ECO:0000313" key="2">
    <source>
        <dbReference type="Proteomes" id="UP000218811"/>
    </source>
</evidence>
<dbReference type="Proteomes" id="UP000218811">
    <property type="component" value="Unassembled WGS sequence"/>
</dbReference>
<organism evidence="1 2">
    <name type="scientific">Wolfiporia cocos (strain MD-104)</name>
    <name type="common">Brown rot fungus</name>
    <dbReference type="NCBI Taxonomy" id="742152"/>
    <lineage>
        <taxon>Eukaryota</taxon>
        <taxon>Fungi</taxon>
        <taxon>Dikarya</taxon>
        <taxon>Basidiomycota</taxon>
        <taxon>Agaricomycotina</taxon>
        <taxon>Agaricomycetes</taxon>
        <taxon>Polyporales</taxon>
        <taxon>Phaeolaceae</taxon>
        <taxon>Wolfiporia</taxon>
    </lineage>
</organism>
<keyword evidence="2" id="KW-1185">Reference proteome</keyword>
<protein>
    <submittedName>
        <fullName evidence="1">Uncharacterized protein</fullName>
    </submittedName>
</protein>
<gene>
    <name evidence="1" type="ORF">WOLCODRAFT_151896</name>
</gene>
<name>A0A2H3JSR1_WOLCO</name>
<accession>A0A2H3JSR1</accession>
<reference evidence="1 2" key="1">
    <citation type="journal article" date="2012" name="Science">
        <title>The Paleozoic origin of enzymatic lignin decomposition reconstructed from 31 fungal genomes.</title>
        <authorList>
            <person name="Floudas D."/>
            <person name="Binder M."/>
            <person name="Riley R."/>
            <person name="Barry K."/>
            <person name="Blanchette R.A."/>
            <person name="Henrissat B."/>
            <person name="Martinez A.T."/>
            <person name="Otillar R."/>
            <person name="Spatafora J.W."/>
            <person name="Yadav J.S."/>
            <person name="Aerts A."/>
            <person name="Benoit I."/>
            <person name="Boyd A."/>
            <person name="Carlson A."/>
            <person name="Copeland A."/>
            <person name="Coutinho P.M."/>
            <person name="de Vries R.P."/>
            <person name="Ferreira P."/>
            <person name="Findley K."/>
            <person name="Foster B."/>
            <person name="Gaskell J."/>
            <person name="Glotzer D."/>
            <person name="Gorecki P."/>
            <person name="Heitman J."/>
            <person name="Hesse C."/>
            <person name="Hori C."/>
            <person name="Igarashi K."/>
            <person name="Jurgens J.A."/>
            <person name="Kallen N."/>
            <person name="Kersten P."/>
            <person name="Kohler A."/>
            <person name="Kuees U."/>
            <person name="Kumar T.K.A."/>
            <person name="Kuo A."/>
            <person name="LaButti K."/>
            <person name="Larrondo L.F."/>
            <person name="Lindquist E."/>
            <person name="Ling A."/>
            <person name="Lombard V."/>
            <person name="Lucas S."/>
            <person name="Lundell T."/>
            <person name="Martin R."/>
            <person name="McLaughlin D.J."/>
            <person name="Morgenstern I."/>
            <person name="Morin E."/>
            <person name="Murat C."/>
            <person name="Nagy L.G."/>
            <person name="Nolan M."/>
            <person name="Ohm R.A."/>
            <person name="Patyshakuliyeva A."/>
            <person name="Rokas A."/>
            <person name="Ruiz-Duenas F.J."/>
            <person name="Sabat G."/>
            <person name="Salamov A."/>
            <person name="Samejima M."/>
            <person name="Schmutz J."/>
            <person name="Slot J.C."/>
            <person name="St John F."/>
            <person name="Stenlid J."/>
            <person name="Sun H."/>
            <person name="Sun S."/>
            <person name="Syed K."/>
            <person name="Tsang A."/>
            <person name="Wiebenga A."/>
            <person name="Young D."/>
            <person name="Pisabarro A."/>
            <person name="Eastwood D.C."/>
            <person name="Martin F."/>
            <person name="Cullen D."/>
            <person name="Grigoriev I.V."/>
            <person name="Hibbett D.S."/>
        </authorList>
    </citation>
    <scope>NUCLEOTIDE SEQUENCE [LARGE SCALE GENOMIC DNA]</scope>
    <source>
        <strain evidence="1 2">MD-104</strain>
    </source>
</reference>